<proteinExistence type="predicted"/>
<keyword evidence="1" id="KW-0472">Membrane</keyword>
<dbReference type="GO" id="GO:0005634">
    <property type="term" value="C:nucleus"/>
    <property type="evidence" value="ECO:0007669"/>
    <property type="project" value="TreeGrafter"/>
</dbReference>
<name>A0A3Q4N920_NEOBR</name>
<protein>
    <submittedName>
        <fullName evidence="3">Ubiquitin specific peptidase 36</fullName>
    </submittedName>
</protein>
<dbReference type="InterPro" id="IPR001394">
    <property type="entry name" value="Peptidase_C19_UCH"/>
</dbReference>
<dbReference type="InterPro" id="IPR038765">
    <property type="entry name" value="Papain-like_cys_pep_sf"/>
</dbReference>
<dbReference type="Ensembl" id="ENSNBRT00000030773.1">
    <property type="protein sequence ID" value="ENSNBRP00000030009.1"/>
    <property type="gene ID" value="ENSNBRG00000022798.1"/>
</dbReference>
<feature type="domain" description="USP" evidence="2">
    <location>
        <begin position="111"/>
        <end position="274"/>
    </location>
</feature>
<dbReference type="PROSITE" id="PS00972">
    <property type="entry name" value="USP_1"/>
    <property type="match status" value="1"/>
</dbReference>
<evidence type="ECO:0000256" key="1">
    <source>
        <dbReference type="SAM" id="Phobius"/>
    </source>
</evidence>
<dbReference type="PANTHER" id="PTHR24006:SF653">
    <property type="entry name" value="UBIQUITIN CARBOXYL-TERMINAL HYDROLASE 36"/>
    <property type="match status" value="1"/>
</dbReference>
<dbReference type="InterPro" id="IPR028889">
    <property type="entry name" value="USP"/>
</dbReference>
<feature type="transmembrane region" description="Helical" evidence="1">
    <location>
        <begin position="247"/>
        <end position="265"/>
    </location>
</feature>
<dbReference type="InterPro" id="IPR050164">
    <property type="entry name" value="Peptidase_C19"/>
</dbReference>
<dbReference type="GO" id="GO:0042981">
    <property type="term" value="P:regulation of apoptotic process"/>
    <property type="evidence" value="ECO:0007669"/>
    <property type="project" value="TreeGrafter"/>
</dbReference>
<dbReference type="Proteomes" id="UP000261580">
    <property type="component" value="Unassembled WGS sequence"/>
</dbReference>
<keyword evidence="1" id="KW-0812">Transmembrane</keyword>
<dbReference type="SUPFAM" id="SSF54001">
    <property type="entry name" value="Cysteine proteinases"/>
    <property type="match status" value="1"/>
</dbReference>
<organism evidence="3 4">
    <name type="scientific">Neolamprologus brichardi</name>
    <name type="common">Fairy cichlid</name>
    <name type="synonym">Lamprologus brichardi</name>
    <dbReference type="NCBI Taxonomy" id="32507"/>
    <lineage>
        <taxon>Eukaryota</taxon>
        <taxon>Metazoa</taxon>
        <taxon>Chordata</taxon>
        <taxon>Craniata</taxon>
        <taxon>Vertebrata</taxon>
        <taxon>Euteleostomi</taxon>
        <taxon>Actinopterygii</taxon>
        <taxon>Neopterygii</taxon>
        <taxon>Teleostei</taxon>
        <taxon>Neoteleostei</taxon>
        <taxon>Acanthomorphata</taxon>
        <taxon>Ovalentaria</taxon>
        <taxon>Cichlomorphae</taxon>
        <taxon>Cichliformes</taxon>
        <taxon>Cichlidae</taxon>
        <taxon>African cichlids</taxon>
        <taxon>Pseudocrenilabrinae</taxon>
        <taxon>Lamprologini</taxon>
        <taxon>Neolamprologus</taxon>
    </lineage>
</organism>
<reference evidence="3" key="1">
    <citation type="submission" date="2025-08" db="UniProtKB">
        <authorList>
            <consortium name="Ensembl"/>
        </authorList>
    </citation>
    <scope>IDENTIFICATION</scope>
</reference>
<dbReference type="GeneTree" id="ENSGT00940000157948"/>
<keyword evidence="4" id="KW-1185">Reference proteome</keyword>
<accession>A0A3Q4N920</accession>
<reference evidence="3" key="2">
    <citation type="submission" date="2025-09" db="UniProtKB">
        <authorList>
            <consortium name="Ensembl"/>
        </authorList>
    </citation>
    <scope>IDENTIFICATION</scope>
</reference>
<dbReference type="InterPro" id="IPR018200">
    <property type="entry name" value="USP_CS"/>
</dbReference>
<dbReference type="GO" id="GO:0004843">
    <property type="term" value="F:cysteine-type deubiquitinase activity"/>
    <property type="evidence" value="ECO:0007669"/>
    <property type="project" value="InterPro"/>
</dbReference>
<evidence type="ECO:0000313" key="4">
    <source>
        <dbReference type="Proteomes" id="UP000261580"/>
    </source>
</evidence>
<evidence type="ECO:0000313" key="3">
    <source>
        <dbReference type="Ensembl" id="ENSNBRP00000030009.1"/>
    </source>
</evidence>
<dbReference type="GO" id="GO:0016579">
    <property type="term" value="P:protein deubiquitination"/>
    <property type="evidence" value="ECO:0007669"/>
    <property type="project" value="InterPro"/>
</dbReference>
<dbReference type="GO" id="GO:0005829">
    <property type="term" value="C:cytosol"/>
    <property type="evidence" value="ECO:0007669"/>
    <property type="project" value="TreeGrafter"/>
</dbReference>
<sequence>MPIVDKLKEALKPGRKDTGDEGDLNKLLASSAKKVLLQKIEFEPATKGFSYQLDSLKNKYVILNPRTEGATAQKAAEPAQIKSDGIPAPQKMLFPGNKITLKWERVYRVGAGLHNLGNTCFLNSTVQCLTYTPPLANYLLSKEHSRVCHQSGFCMICVMQNHIIQAFANTGNAIKPVSFIRDLKKIARHFRFGSQEDAHEFLRYTIDAMQKAFCSFFLIISNSSLPYPFHFVFLSPSPPNHPFNHRFFPLFTLFLIFVTLMAIFFRPPSFYLCR</sequence>
<dbReference type="FunFam" id="3.90.70.10:FF:000119">
    <property type="entry name" value="Ubiquitin specific peptidase 36"/>
    <property type="match status" value="1"/>
</dbReference>
<dbReference type="AlphaFoldDB" id="A0A3Q4N920"/>
<evidence type="ECO:0000259" key="2">
    <source>
        <dbReference type="PROSITE" id="PS50235"/>
    </source>
</evidence>
<dbReference type="PANTHER" id="PTHR24006">
    <property type="entry name" value="UBIQUITIN CARBOXYL-TERMINAL HYDROLASE"/>
    <property type="match status" value="1"/>
</dbReference>
<dbReference type="PROSITE" id="PS50235">
    <property type="entry name" value="USP_3"/>
    <property type="match status" value="1"/>
</dbReference>
<keyword evidence="1" id="KW-1133">Transmembrane helix</keyword>
<dbReference type="Gene3D" id="3.90.70.10">
    <property type="entry name" value="Cysteine proteinases"/>
    <property type="match status" value="1"/>
</dbReference>
<dbReference type="Bgee" id="ENSNBRG00000022798">
    <property type="expression patterns" value="Expressed in testis and 5 other cell types or tissues"/>
</dbReference>
<feature type="transmembrane region" description="Helical" evidence="1">
    <location>
        <begin position="212"/>
        <end position="235"/>
    </location>
</feature>
<dbReference type="Pfam" id="PF00443">
    <property type="entry name" value="UCH"/>
    <property type="match status" value="1"/>
</dbReference>